<accession>A0ABX1ITN4</accession>
<proteinExistence type="inferred from homology"/>
<evidence type="ECO:0000313" key="8">
    <source>
        <dbReference type="EMBL" id="NKQ28989.1"/>
    </source>
</evidence>
<dbReference type="SUPFAM" id="SSF49452">
    <property type="entry name" value="Starch-binding domain-like"/>
    <property type="match status" value="1"/>
</dbReference>
<reference evidence="8 9" key="1">
    <citation type="submission" date="2020-04" db="EMBL/GenBank/DDBJ databases">
        <title>Genome sequence of Streptomyces galbus strain I339.</title>
        <authorList>
            <person name="Silva E.A.N."/>
            <person name="Merces M."/>
            <person name="Castelo Branco A.P.O.T."/>
            <person name="Vasconcelos P.C."/>
            <person name="Costa N.P."/>
            <person name="Marinho G.C.S."/>
            <person name="Oliveira C.J.B."/>
            <person name="Araujo D."/>
            <person name="Rodrigues Junior V.S."/>
            <person name="Almeida R."/>
            <person name="Silva Filho U.R."/>
            <person name="Andrade A.S.A."/>
            <person name="Cibulski S.P."/>
        </authorList>
    </citation>
    <scope>NUCLEOTIDE SEQUENCE [LARGE SCALE GENOMIC DNA]</scope>
    <source>
        <strain evidence="8 9">I339</strain>
    </source>
</reference>
<evidence type="ECO:0000256" key="1">
    <source>
        <dbReference type="ARBA" id="ARBA00000548"/>
    </source>
</evidence>
<feature type="compositionally biased region" description="Low complexity" evidence="7">
    <location>
        <begin position="50"/>
        <end position="63"/>
    </location>
</feature>
<evidence type="ECO:0000256" key="7">
    <source>
        <dbReference type="SAM" id="MobiDB-lite"/>
    </source>
</evidence>
<dbReference type="SUPFAM" id="SSF49478">
    <property type="entry name" value="Cna protein B-type domain"/>
    <property type="match status" value="1"/>
</dbReference>
<evidence type="ECO:0000256" key="5">
    <source>
        <dbReference type="ARBA" id="ARBA00022729"/>
    </source>
</evidence>
<evidence type="ECO:0000256" key="3">
    <source>
        <dbReference type="ARBA" id="ARBA00012595"/>
    </source>
</evidence>
<feature type="compositionally biased region" description="Low complexity" evidence="7">
    <location>
        <begin position="22"/>
        <end position="42"/>
    </location>
</feature>
<dbReference type="InterPro" id="IPR008969">
    <property type="entry name" value="CarboxyPept-like_regulatory"/>
</dbReference>
<sequence length="446" mass="42713">MSVVRRAPVVFTLTGGSVVGGAIAQPHPAGPAHPTAAGAAGRPGPPPRPGAGARRPLRAPGAGPRAGGTGTAGWAGRPGGCAPGAGPALGPSPPPASRAGWPVGAVSVGGGPATAGAAVGDTGAPAVAGAPPTDTARTDEKARNAVGIDGPRADTAPGTEPPERTVGSAVAVPLARAVAELVATVPGLAEGGRAGGHPVRGHVRGAGNCAVAGAAVTLISLGGRQVDRAVADARGAYTVEAPGEGTYVLIAAAEGHQPQATTIVVGADPVTHDVLLGSTCGLAGTVRSADGGVPVAGAVVVVTDVRGDVLATTRTDGLGAYAFTDLVPGPVTLSVSSPKHRPLALPVEMAGSGTTRADVELRPGAQVRGTVHAAGGPLGDARVTLVDAAGNVVATTTTGPDGAYAFSDLDRGAYTVIATGYPPQAAGIDVGGDVDGHDIALAHPGD</sequence>
<dbReference type="Pfam" id="PF13620">
    <property type="entry name" value="CarboxypepD_reg"/>
    <property type="match status" value="3"/>
</dbReference>
<keyword evidence="4" id="KW-0964">Secreted</keyword>
<dbReference type="EMBL" id="JAAXMD010000566">
    <property type="protein sequence ID" value="NKQ28989.1"/>
    <property type="molecule type" value="Genomic_DNA"/>
</dbReference>
<gene>
    <name evidence="8" type="ORF">HF200_32835</name>
</gene>
<comment type="caution">
    <text evidence="8">The sequence shown here is derived from an EMBL/GenBank/DDBJ whole genome shotgun (WGS) entry which is preliminary data.</text>
</comment>
<dbReference type="Proteomes" id="UP000744032">
    <property type="component" value="Unassembled WGS sequence"/>
</dbReference>
<dbReference type="PANTHER" id="PTHR36108">
    <property type="entry name" value="COLOSSIN-B-RELATED"/>
    <property type="match status" value="1"/>
</dbReference>
<feature type="region of interest" description="Disordered" evidence="7">
    <location>
        <begin position="116"/>
        <end position="166"/>
    </location>
</feature>
<comment type="catalytic activity">
    <reaction evidence="1">
        <text>Endohydrolysis of (1-&gt;4)-alpha-D-glucosidic linkages in polysaccharides containing three or more (1-&gt;4)-alpha-linked D-glucose units.</text>
        <dbReference type="EC" id="3.2.1.1"/>
    </reaction>
</comment>
<keyword evidence="9" id="KW-1185">Reference proteome</keyword>
<feature type="compositionally biased region" description="Low complexity" evidence="7">
    <location>
        <begin position="116"/>
        <end position="135"/>
    </location>
</feature>
<dbReference type="Gene3D" id="2.60.40.10">
    <property type="entry name" value="Immunoglobulins"/>
    <property type="match status" value="1"/>
</dbReference>
<dbReference type="InterPro" id="IPR013784">
    <property type="entry name" value="Carb-bd-like_fold"/>
</dbReference>
<feature type="compositionally biased region" description="Gly residues" evidence="7">
    <location>
        <begin position="64"/>
        <end position="83"/>
    </location>
</feature>
<dbReference type="SUPFAM" id="SSF49464">
    <property type="entry name" value="Carboxypeptidase regulatory domain-like"/>
    <property type="match status" value="1"/>
</dbReference>
<dbReference type="InterPro" id="IPR013783">
    <property type="entry name" value="Ig-like_fold"/>
</dbReference>
<comment type="similarity">
    <text evidence="2">Belongs to the serine-aspartate repeat-containing protein (SDr) family.</text>
</comment>
<dbReference type="PANTHER" id="PTHR36108:SF13">
    <property type="entry name" value="COLOSSIN-B-RELATED"/>
    <property type="match status" value="1"/>
</dbReference>
<evidence type="ECO:0000256" key="6">
    <source>
        <dbReference type="ARBA" id="ARBA00030238"/>
    </source>
</evidence>
<feature type="region of interest" description="Disordered" evidence="7">
    <location>
        <begin position="22"/>
        <end position="103"/>
    </location>
</feature>
<dbReference type="EC" id="3.2.1.1" evidence="3"/>
<keyword evidence="5" id="KW-0732">Signal</keyword>
<evidence type="ECO:0000313" key="9">
    <source>
        <dbReference type="Proteomes" id="UP000744032"/>
    </source>
</evidence>
<organism evidence="8 9">
    <name type="scientific">Streptomyces galbus</name>
    <dbReference type="NCBI Taxonomy" id="33898"/>
    <lineage>
        <taxon>Bacteria</taxon>
        <taxon>Bacillati</taxon>
        <taxon>Actinomycetota</taxon>
        <taxon>Actinomycetes</taxon>
        <taxon>Kitasatosporales</taxon>
        <taxon>Streptomycetaceae</taxon>
        <taxon>Streptomyces</taxon>
    </lineage>
</organism>
<name>A0ABX1ITN4_STRGB</name>
<protein>
    <recommendedName>
        <fullName evidence="3">alpha-amylase</fullName>
        <ecNumber evidence="3">3.2.1.1</ecNumber>
    </recommendedName>
    <alternativeName>
        <fullName evidence="6">1,4-alpha-D-glucan glucanohydrolase</fullName>
    </alternativeName>
</protein>
<evidence type="ECO:0000256" key="4">
    <source>
        <dbReference type="ARBA" id="ARBA00022525"/>
    </source>
</evidence>
<dbReference type="Gene3D" id="2.60.40.1120">
    <property type="entry name" value="Carboxypeptidase-like, regulatory domain"/>
    <property type="match status" value="2"/>
</dbReference>
<evidence type="ECO:0000256" key="2">
    <source>
        <dbReference type="ARBA" id="ARBA00007257"/>
    </source>
</evidence>